<keyword evidence="2" id="KW-1185">Reference proteome</keyword>
<evidence type="ECO:0000313" key="2">
    <source>
        <dbReference type="Proteomes" id="UP000032900"/>
    </source>
</evidence>
<protein>
    <submittedName>
        <fullName evidence="1">Uncharacterized protein</fullName>
    </submittedName>
</protein>
<reference evidence="1 2" key="1">
    <citation type="journal article" date="2015" name="Microbes Environ.">
        <title>Distribution and evolution of nitrogen fixation genes in the phylum bacteroidetes.</title>
        <authorList>
            <person name="Inoue J."/>
            <person name="Oshima K."/>
            <person name="Suda W."/>
            <person name="Sakamoto M."/>
            <person name="Iino T."/>
            <person name="Noda S."/>
            <person name="Hongoh Y."/>
            <person name="Hattori M."/>
            <person name="Ohkuma M."/>
        </authorList>
    </citation>
    <scope>NUCLEOTIDE SEQUENCE [LARGE SCALE GENOMIC DNA]</scope>
    <source>
        <strain evidence="1">JCM 15548</strain>
    </source>
</reference>
<evidence type="ECO:0000313" key="1">
    <source>
        <dbReference type="EMBL" id="GAO31489.1"/>
    </source>
</evidence>
<name>A0A0E9M1W3_9BACT</name>
<organism evidence="1 2">
    <name type="scientific">Geofilum rubicundum JCM 15548</name>
    <dbReference type="NCBI Taxonomy" id="1236989"/>
    <lineage>
        <taxon>Bacteria</taxon>
        <taxon>Pseudomonadati</taxon>
        <taxon>Bacteroidota</taxon>
        <taxon>Bacteroidia</taxon>
        <taxon>Marinilabiliales</taxon>
        <taxon>Marinilabiliaceae</taxon>
        <taxon>Geofilum</taxon>
    </lineage>
</organism>
<dbReference type="Proteomes" id="UP000032900">
    <property type="component" value="Unassembled WGS sequence"/>
</dbReference>
<sequence>MADEYIKYTKNGQVIDDESFYVHVAPSEEKYLFTLFATKTVFFQLRKYDINGDSLGNLVMETKPTRKHQINNSELIGGVVSIAFSETIIENGEEQKMIKEIFLDRESKESNQKLFKYLKDTRLK</sequence>
<dbReference type="AlphaFoldDB" id="A0A0E9M1W3"/>
<proteinExistence type="predicted"/>
<accession>A0A0E9M1W3</accession>
<dbReference type="RefSeq" id="WP_062127640.1">
    <property type="nucleotide sequence ID" value="NZ_BAZW01000049.1"/>
</dbReference>
<gene>
    <name evidence="1" type="ORF">JCM15548_13853</name>
</gene>
<dbReference type="EMBL" id="BAZW01000049">
    <property type="protein sequence ID" value="GAO31489.1"/>
    <property type="molecule type" value="Genomic_DNA"/>
</dbReference>
<comment type="caution">
    <text evidence="1">The sequence shown here is derived from an EMBL/GenBank/DDBJ whole genome shotgun (WGS) entry which is preliminary data.</text>
</comment>